<name>A0A150G0Y9_GONPE</name>
<gene>
    <name evidence="2" type="ORF">GPECTOR_102g68</name>
</gene>
<feature type="region of interest" description="Disordered" evidence="1">
    <location>
        <begin position="154"/>
        <end position="195"/>
    </location>
</feature>
<dbReference type="Proteomes" id="UP000075714">
    <property type="component" value="Unassembled WGS sequence"/>
</dbReference>
<dbReference type="AlphaFoldDB" id="A0A150G0Y9"/>
<dbReference type="EMBL" id="LSYV01000103">
    <property type="protein sequence ID" value="KXZ43115.1"/>
    <property type="molecule type" value="Genomic_DNA"/>
</dbReference>
<comment type="caution">
    <text evidence="2">The sequence shown here is derived from an EMBL/GenBank/DDBJ whole genome shotgun (WGS) entry which is preliminary data.</text>
</comment>
<evidence type="ECO:0000313" key="2">
    <source>
        <dbReference type="EMBL" id="KXZ43115.1"/>
    </source>
</evidence>
<feature type="region of interest" description="Disordered" evidence="1">
    <location>
        <begin position="375"/>
        <end position="475"/>
    </location>
</feature>
<evidence type="ECO:0000313" key="3">
    <source>
        <dbReference type="Proteomes" id="UP000075714"/>
    </source>
</evidence>
<sequence length="475" mass="52279">MPPTARPASDSGGGRNQKSFRFLRNFDEFSERYGQEVCIRLGTPEQWSAGSLEDYDLLPVYKPGGADWPPAPALDSLRVFLGTAALDLASSQACVIMTPGERGKHMLVYELLKNLAKLQFASPPDPGGGPSGSASGVLAGGASVVMTSLDELAGRAADGEEGEGGKEGEDIEEGEDGEEGEEGEEDEEGEEGCSGFILFSGTGVPRAAHVADSCSLEAVVRKGCAARLLLEVKPYGLDPWYQPLAWAMELLRLNEAHMPPPPADKEAHPCPPPADNVVWAVLTDLSLWRFFRVELREGGFYVSRCPCLTAPLLSSSSLVPSEDGFAQVVSILHAILYPGLGSETMADRLRSANTELQRMRDAWVEAAMEAFRKQVAEEQEREQEQMAEERERARKQMAEERERAREQMVEELERAPQQMAEERERARKQMVEELKRARQQMAEEREQRVGEQERQVAMELEGRAGGAERQQDGGE</sequence>
<reference evidence="3" key="1">
    <citation type="journal article" date="2016" name="Nat. Commun.">
        <title>The Gonium pectorale genome demonstrates co-option of cell cycle regulation during the evolution of multicellularity.</title>
        <authorList>
            <person name="Hanschen E.R."/>
            <person name="Marriage T.N."/>
            <person name="Ferris P.J."/>
            <person name="Hamaji T."/>
            <person name="Toyoda A."/>
            <person name="Fujiyama A."/>
            <person name="Neme R."/>
            <person name="Noguchi H."/>
            <person name="Minakuchi Y."/>
            <person name="Suzuki M."/>
            <person name="Kawai-Toyooka H."/>
            <person name="Smith D.R."/>
            <person name="Sparks H."/>
            <person name="Anderson J."/>
            <person name="Bakaric R."/>
            <person name="Luria V."/>
            <person name="Karger A."/>
            <person name="Kirschner M.W."/>
            <person name="Durand P.M."/>
            <person name="Michod R.E."/>
            <person name="Nozaki H."/>
            <person name="Olson B.J."/>
        </authorList>
    </citation>
    <scope>NUCLEOTIDE SEQUENCE [LARGE SCALE GENOMIC DNA]</scope>
    <source>
        <strain evidence="3">NIES-2863</strain>
    </source>
</reference>
<organism evidence="2 3">
    <name type="scientific">Gonium pectorale</name>
    <name type="common">Green alga</name>
    <dbReference type="NCBI Taxonomy" id="33097"/>
    <lineage>
        <taxon>Eukaryota</taxon>
        <taxon>Viridiplantae</taxon>
        <taxon>Chlorophyta</taxon>
        <taxon>core chlorophytes</taxon>
        <taxon>Chlorophyceae</taxon>
        <taxon>CS clade</taxon>
        <taxon>Chlamydomonadales</taxon>
        <taxon>Volvocaceae</taxon>
        <taxon>Gonium</taxon>
    </lineage>
</organism>
<dbReference type="STRING" id="33097.A0A150G0Y9"/>
<keyword evidence="3" id="KW-1185">Reference proteome</keyword>
<feature type="compositionally biased region" description="Basic and acidic residues" evidence="1">
    <location>
        <begin position="375"/>
        <end position="462"/>
    </location>
</feature>
<evidence type="ECO:0000256" key="1">
    <source>
        <dbReference type="SAM" id="MobiDB-lite"/>
    </source>
</evidence>
<proteinExistence type="predicted"/>
<protein>
    <submittedName>
        <fullName evidence="2">Uncharacterized protein</fullName>
    </submittedName>
</protein>
<accession>A0A150G0Y9</accession>
<feature type="compositionally biased region" description="Acidic residues" evidence="1">
    <location>
        <begin position="169"/>
        <end position="191"/>
    </location>
</feature>